<evidence type="ECO:0008006" key="4">
    <source>
        <dbReference type="Google" id="ProtNLM"/>
    </source>
</evidence>
<keyword evidence="1" id="KW-0812">Transmembrane</keyword>
<dbReference type="GeneID" id="88356644"/>
<protein>
    <recommendedName>
        <fullName evidence="4">DUF2537 domain-containing protein</fullName>
    </recommendedName>
</protein>
<dbReference type="InterPro" id="IPR024244">
    <property type="entry name" value="DUF2537"/>
</dbReference>
<accession>A0A291RDZ3</accession>
<dbReference type="EMBL" id="CP023778">
    <property type="protein sequence ID" value="ATL65530.1"/>
    <property type="molecule type" value="Genomic_DNA"/>
</dbReference>
<keyword evidence="1" id="KW-1133">Transmembrane helix</keyword>
<dbReference type="Proteomes" id="UP000221961">
    <property type="component" value="Chromosome"/>
</dbReference>
<feature type="transmembrane region" description="Helical" evidence="1">
    <location>
        <begin position="73"/>
        <end position="93"/>
    </location>
</feature>
<organism evidence="2 3">
    <name type="scientific">Nocardia terpenica</name>
    <dbReference type="NCBI Taxonomy" id="455432"/>
    <lineage>
        <taxon>Bacteria</taxon>
        <taxon>Bacillati</taxon>
        <taxon>Actinomycetota</taxon>
        <taxon>Actinomycetes</taxon>
        <taxon>Mycobacteriales</taxon>
        <taxon>Nocardiaceae</taxon>
        <taxon>Nocardia</taxon>
    </lineage>
</organism>
<proteinExistence type="predicted"/>
<evidence type="ECO:0000313" key="3">
    <source>
        <dbReference type="Proteomes" id="UP000221961"/>
    </source>
</evidence>
<sequence length="94" mass="9662">MSETYGPAPEPTPWAPGLAVSTLVALLTAAGVYSFGAALAEVHWVLAVVVNLVAVGGAAPTVWRWRKTPVTRWVVGGIGVGVLLGWMALLIGAV</sequence>
<evidence type="ECO:0000313" key="2">
    <source>
        <dbReference type="EMBL" id="ATL65530.1"/>
    </source>
</evidence>
<keyword evidence="1" id="KW-0472">Membrane</keyword>
<feature type="transmembrane region" description="Helical" evidence="1">
    <location>
        <begin position="14"/>
        <end position="35"/>
    </location>
</feature>
<gene>
    <name evidence="2" type="ORF">CRH09_04225</name>
</gene>
<reference evidence="2 3" key="1">
    <citation type="submission" date="2017-10" db="EMBL/GenBank/DDBJ databases">
        <title>Comparative genomics between pathogenic Norcardia.</title>
        <authorList>
            <person name="Zeng L."/>
        </authorList>
    </citation>
    <scope>NUCLEOTIDE SEQUENCE [LARGE SCALE GENOMIC DNA]</scope>
    <source>
        <strain evidence="2 3">NC_YFY_NT001</strain>
    </source>
</reference>
<evidence type="ECO:0000256" key="1">
    <source>
        <dbReference type="SAM" id="Phobius"/>
    </source>
</evidence>
<dbReference type="Pfam" id="PF10801">
    <property type="entry name" value="DUF2537"/>
    <property type="match status" value="1"/>
</dbReference>
<dbReference type="RefSeq" id="WP_098692806.1">
    <property type="nucleotide sequence ID" value="NZ_CP023778.1"/>
</dbReference>
<name>A0A291RDZ3_9NOCA</name>
<dbReference type="KEGG" id="ntp:CRH09_04225"/>
<feature type="transmembrane region" description="Helical" evidence="1">
    <location>
        <begin position="42"/>
        <end position="61"/>
    </location>
</feature>
<dbReference type="AlphaFoldDB" id="A0A291RDZ3"/>